<dbReference type="Proteomes" id="UP001060215">
    <property type="component" value="Chromosome 11"/>
</dbReference>
<organism evidence="1 2">
    <name type="scientific">Camellia lanceoleosa</name>
    <dbReference type="NCBI Taxonomy" id="1840588"/>
    <lineage>
        <taxon>Eukaryota</taxon>
        <taxon>Viridiplantae</taxon>
        <taxon>Streptophyta</taxon>
        <taxon>Embryophyta</taxon>
        <taxon>Tracheophyta</taxon>
        <taxon>Spermatophyta</taxon>
        <taxon>Magnoliopsida</taxon>
        <taxon>eudicotyledons</taxon>
        <taxon>Gunneridae</taxon>
        <taxon>Pentapetalae</taxon>
        <taxon>asterids</taxon>
        <taxon>Ericales</taxon>
        <taxon>Theaceae</taxon>
        <taxon>Camellia</taxon>
    </lineage>
</organism>
<comment type="caution">
    <text evidence="1">The sequence shown here is derived from an EMBL/GenBank/DDBJ whole genome shotgun (WGS) entry which is preliminary data.</text>
</comment>
<reference evidence="1 2" key="1">
    <citation type="journal article" date="2022" name="Plant J.">
        <title>Chromosome-level genome of Camellia lanceoleosa provides a valuable resource for understanding genome evolution and self-incompatibility.</title>
        <authorList>
            <person name="Gong W."/>
            <person name="Xiao S."/>
            <person name="Wang L."/>
            <person name="Liao Z."/>
            <person name="Chang Y."/>
            <person name="Mo W."/>
            <person name="Hu G."/>
            <person name="Li W."/>
            <person name="Zhao G."/>
            <person name="Zhu H."/>
            <person name="Hu X."/>
            <person name="Ji K."/>
            <person name="Xiang X."/>
            <person name="Song Q."/>
            <person name="Yuan D."/>
            <person name="Jin S."/>
            <person name="Zhang L."/>
        </authorList>
    </citation>
    <scope>NUCLEOTIDE SEQUENCE [LARGE SCALE GENOMIC DNA]</scope>
    <source>
        <strain evidence="1">SQ_2022a</strain>
    </source>
</reference>
<sequence length="176" mass="19240">MKTDSDLVKDDTQWLMKTSDSCVIAATLIATVAFATSASVPGGVNQNNGVPVLVEQGMFDVFSISSLAALCFSLTALIIFLAILTTQHKAMDFGRKLPGMLLTTLFLSIASMLISFCGGHFFILRGVVRDAWVFEYIVALLPMTVFAMVQFPLYFNLFRAALKTAPESSYLEFAIE</sequence>
<dbReference type="EMBL" id="CM045768">
    <property type="protein sequence ID" value="KAI7983674.1"/>
    <property type="molecule type" value="Genomic_DNA"/>
</dbReference>
<gene>
    <name evidence="1" type="ORF">LOK49_LG15G00528</name>
</gene>
<proteinExistence type="predicted"/>
<name>A0ACC0F5W8_9ERIC</name>
<evidence type="ECO:0000313" key="1">
    <source>
        <dbReference type="EMBL" id="KAI7983674.1"/>
    </source>
</evidence>
<accession>A0ACC0F5W8</accession>
<protein>
    <submittedName>
        <fullName evidence="1">Ankyrin repeat-containing protein NPR4</fullName>
    </submittedName>
</protein>
<evidence type="ECO:0000313" key="2">
    <source>
        <dbReference type="Proteomes" id="UP001060215"/>
    </source>
</evidence>
<keyword evidence="2" id="KW-1185">Reference proteome</keyword>